<accession>A0A8H7NX21</accession>
<dbReference type="GO" id="GO:0005737">
    <property type="term" value="C:cytoplasm"/>
    <property type="evidence" value="ECO:0007669"/>
    <property type="project" value="TreeGrafter"/>
</dbReference>
<evidence type="ECO:0000259" key="5">
    <source>
        <dbReference type="Pfam" id="PF00656"/>
    </source>
</evidence>
<evidence type="ECO:0000313" key="7">
    <source>
        <dbReference type="Proteomes" id="UP000639403"/>
    </source>
</evidence>
<dbReference type="SUPFAM" id="SSF52129">
    <property type="entry name" value="Caspase-like"/>
    <property type="match status" value="1"/>
</dbReference>
<dbReference type="Proteomes" id="UP000639403">
    <property type="component" value="Unassembled WGS sequence"/>
</dbReference>
<gene>
    <name evidence="6" type="ORF">IEO21_07989</name>
</gene>
<dbReference type="AlphaFoldDB" id="A0A8H7NX21"/>
<dbReference type="PANTHER" id="PTHR48104:SF30">
    <property type="entry name" value="METACASPASE-1"/>
    <property type="match status" value="1"/>
</dbReference>
<keyword evidence="3" id="KW-0788">Thiol protease</keyword>
<protein>
    <recommendedName>
        <fullName evidence="5">Peptidase C14 caspase domain-containing protein</fullName>
    </recommendedName>
</protein>
<dbReference type="PANTHER" id="PTHR48104">
    <property type="entry name" value="METACASPASE-4"/>
    <property type="match status" value="1"/>
</dbReference>
<comment type="similarity">
    <text evidence="1">Belongs to the peptidase C14B family.</text>
</comment>
<dbReference type="Gene3D" id="3.40.50.12660">
    <property type="match status" value="1"/>
</dbReference>
<dbReference type="GO" id="GO:0004197">
    <property type="term" value="F:cysteine-type endopeptidase activity"/>
    <property type="evidence" value="ECO:0007669"/>
    <property type="project" value="InterPro"/>
</dbReference>
<feature type="region of interest" description="Disordered" evidence="4">
    <location>
        <begin position="85"/>
        <end position="137"/>
    </location>
</feature>
<reference evidence="6" key="1">
    <citation type="submission" date="2020-11" db="EMBL/GenBank/DDBJ databases">
        <authorList>
            <person name="Koelle M."/>
            <person name="Horta M.A.C."/>
            <person name="Nowrousian M."/>
            <person name="Ohm R.A."/>
            <person name="Benz P."/>
            <person name="Pilgard A."/>
        </authorList>
    </citation>
    <scope>NUCLEOTIDE SEQUENCE</scope>
    <source>
        <strain evidence="6">FPRL280</strain>
    </source>
</reference>
<comment type="caution">
    <text evidence="6">The sequence shown here is derived from an EMBL/GenBank/DDBJ whole genome shotgun (WGS) entry which is preliminary data.</text>
</comment>
<keyword evidence="3" id="KW-0378">Hydrolase</keyword>
<dbReference type="Pfam" id="PF00656">
    <property type="entry name" value="Peptidase_C14"/>
    <property type="match status" value="1"/>
</dbReference>
<evidence type="ECO:0000313" key="6">
    <source>
        <dbReference type="EMBL" id="KAF9807954.1"/>
    </source>
</evidence>
<keyword evidence="3" id="KW-0645">Protease</keyword>
<dbReference type="GO" id="GO:0006508">
    <property type="term" value="P:proteolysis"/>
    <property type="evidence" value="ECO:0007669"/>
    <property type="project" value="InterPro"/>
</dbReference>
<dbReference type="EMBL" id="JADOXO010000253">
    <property type="protein sequence ID" value="KAF9807954.1"/>
    <property type="molecule type" value="Genomic_DNA"/>
</dbReference>
<dbReference type="InterPro" id="IPR011600">
    <property type="entry name" value="Pept_C14_caspase"/>
</dbReference>
<name>A0A8H7NX21_9APHY</name>
<feature type="domain" description="Peptidase C14 caspase" evidence="5">
    <location>
        <begin position="141"/>
        <end position="261"/>
    </location>
</feature>
<reference evidence="6" key="2">
    <citation type="journal article" name="Front. Microbiol.">
        <title>Degradative Capacity of Two Strains of Rhodonia placenta: From Phenotype to Genotype.</title>
        <authorList>
            <person name="Kolle M."/>
            <person name="Horta M.A.C."/>
            <person name="Nowrousian M."/>
            <person name="Ohm R.A."/>
            <person name="Benz J.P."/>
            <person name="Pilgard A."/>
        </authorList>
    </citation>
    <scope>NUCLEOTIDE SEQUENCE</scope>
    <source>
        <strain evidence="6">FPRL280</strain>
    </source>
</reference>
<dbReference type="InterPro" id="IPR029030">
    <property type="entry name" value="Caspase-like_dom_sf"/>
</dbReference>
<dbReference type="InterPro" id="IPR050452">
    <property type="entry name" value="Metacaspase"/>
</dbReference>
<dbReference type="GO" id="GO:0006915">
    <property type="term" value="P:apoptotic process"/>
    <property type="evidence" value="ECO:0007669"/>
    <property type="project" value="UniProtKB-KW"/>
</dbReference>
<organism evidence="6 7">
    <name type="scientific">Rhodonia placenta</name>
    <dbReference type="NCBI Taxonomy" id="104341"/>
    <lineage>
        <taxon>Eukaryota</taxon>
        <taxon>Fungi</taxon>
        <taxon>Dikarya</taxon>
        <taxon>Basidiomycota</taxon>
        <taxon>Agaricomycotina</taxon>
        <taxon>Agaricomycetes</taxon>
        <taxon>Polyporales</taxon>
        <taxon>Adustoporiaceae</taxon>
        <taxon>Rhodonia</taxon>
    </lineage>
</organism>
<sequence>MWNIFRGGDSPPSWVTSPSSPFSQAPGYFQVPLYVHSQAAFGYPSPPLPIGASSGAYSPYDVKFRTRALVSTTQRTVVTTMHTHHHYSNHHVHVHRVKQSHNNGNEKSYQAKTQPTQKSQSNGAQSRQPKSKPTFSKCTGRKKALCIGINYKGQHNELHGCINDARNVQRFLIKHYNYQAENIFMLTDDTPNLHHQPTRANIIDAMRWLVRDAQPHDSLFLHYSGHGGQTKDLDGDEVDGLDEVIFPVDYKWTGHIVDDVKPLPRGCRLTYHMNGRQKGHSEVTPSHMKEKYTEADVTSADTWEAGAAVGAMSYGHPQEEL</sequence>
<feature type="compositionally biased region" description="Polar residues" evidence="4">
    <location>
        <begin position="100"/>
        <end position="137"/>
    </location>
</feature>
<evidence type="ECO:0000256" key="2">
    <source>
        <dbReference type="ARBA" id="ARBA00022703"/>
    </source>
</evidence>
<evidence type="ECO:0000256" key="1">
    <source>
        <dbReference type="ARBA" id="ARBA00009005"/>
    </source>
</evidence>
<keyword evidence="2" id="KW-0053">Apoptosis</keyword>
<evidence type="ECO:0000256" key="4">
    <source>
        <dbReference type="SAM" id="MobiDB-lite"/>
    </source>
</evidence>
<feature type="compositionally biased region" description="Basic residues" evidence="4">
    <location>
        <begin position="85"/>
        <end position="99"/>
    </location>
</feature>
<evidence type="ECO:0000256" key="3">
    <source>
        <dbReference type="ARBA" id="ARBA00022807"/>
    </source>
</evidence>
<proteinExistence type="inferred from homology"/>